<accession>A0A1W2ERA5</accession>
<sequence>MSQVVVPAAGQLVSRVVEGALITAVAADHSAKCTLLLALNAVGRQKYLFAPVVIVPYTAETALAKTADINYCMGIDFKMSWRSL</sequence>
<reference evidence="1 2" key="1">
    <citation type="submission" date="2017-04" db="EMBL/GenBank/DDBJ databases">
        <authorList>
            <person name="Afonso C.L."/>
            <person name="Miller P.J."/>
            <person name="Scott M.A."/>
            <person name="Spackman E."/>
            <person name="Goraichik I."/>
            <person name="Dimitrov K.M."/>
            <person name="Suarez D.L."/>
            <person name="Swayne D.E."/>
        </authorList>
    </citation>
    <scope>NUCLEOTIDE SEQUENCE [LARGE SCALE GENOMIC DNA]</scope>
    <source>
        <strain evidence="1 2">DSM 5090</strain>
    </source>
</reference>
<keyword evidence="2" id="KW-1185">Reference proteome</keyword>
<gene>
    <name evidence="1" type="ORF">SAMN04488500_12839</name>
</gene>
<dbReference type="EMBL" id="FWXI01000028">
    <property type="protein sequence ID" value="SMD12234.1"/>
    <property type="molecule type" value="Genomic_DNA"/>
</dbReference>
<evidence type="ECO:0000313" key="2">
    <source>
        <dbReference type="Proteomes" id="UP000192738"/>
    </source>
</evidence>
<name>A0A1W2ERA5_9FIRM</name>
<dbReference type="Proteomes" id="UP000192738">
    <property type="component" value="Unassembled WGS sequence"/>
</dbReference>
<evidence type="ECO:0000313" key="1">
    <source>
        <dbReference type="EMBL" id="SMD12234.1"/>
    </source>
</evidence>
<proteinExistence type="predicted"/>
<protein>
    <submittedName>
        <fullName evidence="1">Uncharacterized protein</fullName>
    </submittedName>
</protein>
<dbReference type="AlphaFoldDB" id="A0A1W2ERA5"/>
<organism evidence="1 2">
    <name type="scientific">Sporomusa malonica</name>
    <dbReference type="NCBI Taxonomy" id="112901"/>
    <lineage>
        <taxon>Bacteria</taxon>
        <taxon>Bacillati</taxon>
        <taxon>Bacillota</taxon>
        <taxon>Negativicutes</taxon>
        <taxon>Selenomonadales</taxon>
        <taxon>Sporomusaceae</taxon>
        <taxon>Sporomusa</taxon>
    </lineage>
</organism>